<organism evidence="2 3">
    <name type="scientific">Magnetococcus marinus (strain ATCC BAA-1437 / JCM 17883 / MC-1)</name>
    <dbReference type="NCBI Taxonomy" id="156889"/>
    <lineage>
        <taxon>Bacteria</taxon>
        <taxon>Pseudomonadati</taxon>
        <taxon>Pseudomonadota</taxon>
        <taxon>Magnetococcia</taxon>
        <taxon>Magnetococcales</taxon>
        <taxon>Magnetococcaceae</taxon>
        <taxon>Magnetococcus</taxon>
    </lineage>
</organism>
<dbReference type="AlphaFoldDB" id="A0LAD7"/>
<dbReference type="InterPro" id="IPR029063">
    <property type="entry name" value="SAM-dependent_MTases_sf"/>
</dbReference>
<dbReference type="Proteomes" id="UP000002586">
    <property type="component" value="Chromosome"/>
</dbReference>
<dbReference type="KEGG" id="mgm:Mmc1_2430"/>
<accession>A0LAD7</accession>
<dbReference type="eggNOG" id="COG2263">
    <property type="taxonomic scope" value="Bacteria"/>
</dbReference>
<reference evidence="2 3" key="2">
    <citation type="journal article" date="2012" name="Int. J. Syst. Evol. Microbiol.">
        <title>Magnetococcus marinus gen. nov., sp. nov., a marine, magnetotactic bacterium that represents a novel lineage (Magnetococcaceae fam. nov.; Magnetococcales ord. nov.) at the base of the Alphaproteobacteria.</title>
        <authorList>
            <person name="Bazylinski D.A."/>
            <person name="Williams T.J."/>
            <person name="Lefevre C.T."/>
            <person name="Berg R.J."/>
            <person name="Zhang C.L."/>
            <person name="Bowser S.S."/>
            <person name="Dean A.J."/>
            <person name="Beveridge T.J."/>
        </authorList>
    </citation>
    <scope>NUCLEOTIDE SEQUENCE [LARGE SCALE GENOMIC DNA]</scope>
    <source>
        <strain evidence="3">ATCC BAA-1437 / JCM 17883 / MC-1</strain>
    </source>
</reference>
<keyword evidence="2" id="KW-0489">Methyltransferase</keyword>
<dbReference type="NCBIfam" id="TIGR01444">
    <property type="entry name" value="fkbM_fam"/>
    <property type="match status" value="1"/>
</dbReference>
<dbReference type="GO" id="GO:0008168">
    <property type="term" value="F:methyltransferase activity"/>
    <property type="evidence" value="ECO:0007669"/>
    <property type="project" value="UniProtKB-KW"/>
</dbReference>
<keyword evidence="3" id="KW-1185">Reference proteome</keyword>
<dbReference type="STRING" id="156889.Mmc1_2430"/>
<dbReference type="PANTHER" id="PTHR34203:SF15">
    <property type="entry name" value="SLL1173 PROTEIN"/>
    <property type="match status" value="1"/>
</dbReference>
<dbReference type="OrthoDB" id="4104638at2"/>
<dbReference type="Gene3D" id="3.40.50.150">
    <property type="entry name" value="Vaccinia Virus protein VP39"/>
    <property type="match status" value="1"/>
</dbReference>
<reference evidence="3" key="1">
    <citation type="journal article" date="2009" name="Appl. Environ. Microbiol.">
        <title>Complete genome sequence of the chemolithoautotrophic marine magnetotactic coccus strain MC-1.</title>
        <authorList>
            <person name="Schubbe S."/>
            <person name="Williams T.J."/>
            <person name="Xie G."/>
            <person name="Kiss H.E."/>
            <person name="Brettin T.S."/>
            <person name="Martinez D."/>
            <person name="Ross C.A."/>
            <person name="Schuler D."/>
            <person name="Cox B.L."/>
            <person name="Nealson K.H."/>
            <person name="Bazylinski D.A."/>
        </authorList>
    </citation>
    <scope>NUCLEOTIDE SEQUENCE [LARGE SCALE GENOMIC DNA]</scope>
    <source>
        <strain evidence="3">ATCC BAA-1437 / JCM 17883 / MC-1</strain>
    </source>
</reference>
<evidence type="ECO:0000313" key="2">
    <source>
        <dbReference type="EMBL" id="ABK44930.1"/>
    </source>
</evidence>
<name>A0LAD7_MAGMM</name>
<dbReference type="PANTHER" id="PTHR34203">
    <property type="entry name" value="METHYLTRANSFERASE, FKBM FAMILY PROTEIN"/>
    <property type="match status" value="1"/>
</dbReference>
<dbReference type="Pfam" id="PF05050">
    <property type="entry name" value="Methyltransf_21"/>
    <property type="match status" value="1"/>
</dbReference>
<dbReference type="InterPro" id="IPR052514">
    <property type="entry name" value="SAM-dependent_MTase"/>
</dbReference>
<evidence type="ECO:0000313" key="3">
    <source>
        <dbReference type="Proteomes" id="UP000002586"/>
    </source>
</evidence>
<gene>
    <name evidence="2" type="ordered locus">Mmc1_2430</name>
</gene>
<evidence type="ECO:0000259" key="1">
    <source>
        <dbReference type="Pfam" id="PF05050"/>
    </source>
</evidence>
<dbReference type="GO" id="GO:0032259">
    <property type="term" value="P:methylation"/>
    <property type="evidence" value="ECO:0007669"/>
    <property type="project" value="UniProtKB-KW"/>
</dbReference>
<keyword evidence="2" id="KW-0808">Transferase</keyword>
<dbReference type="EMBL" id="CP000471">
    <property type="protein sequence ID" value="ABK44930.1"/>
    <property type="molecule type" value="Genomic_DNA"/>
</dbReference>
<dbReference type="SUPFAM" id="SSF53335">
    <property type="entry name" value="S-adenosyl-L-methionine-dependent methyltransferases"/>
    <property type="match status" value="1"/>
</dbReference>
<dbReference type="RefSeq" id="WP_011714050.1">
    <property type="nucleotide sequence ID" value="NC_008576.1"/>
</dbReference>
<sequence length="277" mass="31121">MAGWLEKSVNLIPWWMRDHIRKIPLLAWLQRRFFARFLAGRHFDYQINAGPAKGLWMPISLPTDKLIWTGTYEKVVGEKMGRLTPTQGVCLDIGSHRGYMAGIMALHGAAQVHCFEPMPDNITHLQRLQQLNPELPLYVQPYAMGNRQGDARFAIMPESSMGKLSDSSFQVEAAHVTEINVAVRRVDDLVAEGVVMIPQLIKVDVEGAELEVLAGAQQTIEQNRPIMVIEVHSSALAVECQAWLQERGYRVEVLETGAVYDPTQPYRLCHLLGLPVS</sequence>
<dbReference type="InterPro" id="IPR006342">
    <property type="entry name" value="FkbM_mtfrase"/>
</dbReference>
<feature type="domain" description="Methyltransferase FkbM" evidence="1">
    <location>
        <begin position="92"/>
        <end position="251"/>
    </location>
</feature>
<protein>
    <submittedName>
        <fullName evidence="2">Methyltransferase FkbM family</fullName>
    </submittedName>
</protein>
<dbReference type="HOGENOM" id="CLU_1004010_0_0_5"/>
<proteinExistence type="predicted"/>